<evidence type="ECO:0000313" key="2">
    <source>
        <dbReference type="EMBL" id="QEU94136.1"/>
    </source>
</evidence>
<organism evidence="2 3">
    <name type="scientific">Streptomyces kanamyceticus</name>
    <dbReference type="NCBI Taxonomy" id="1967"/>
    <lineage>
        <taxon>Bacteria</taxon>
        <taxon>Bacillati</taxon>
        <taxon>Actinomycetota</taxon>
        <taxon>Actinomycetes</taxon>
        <taxon>Kitasatosporales</taxon>
        <taxon>Streptomycetaceae</taxon>
        <taxon>Streptomyces</taxon>
    </lineage>
</organism>
<protein>
    <submittedName>
        <fullName evidence="2">DUF3578 domain-containing protein</fullName>
    </submittedName>
</protein>
<sequence>MIVLSYPLLVPLHDILLRVAETYDPGAPPSNEEPAQLLLRGVSRRDDLPLPPGFTADGHGGQGTASSTPWIGVYDPAISAEPHNGLYLAYIFSADLRAVTLTLQQGMTGLIKRFPKRPALRDELARRAKRLRGAFPPGLASEWMHQPSFYAKEWRPRAYEAGSVAARRYEIARLPSEVSLAEDLLEASKLLRDAAAAQRLYLQMPDPADLIVEYPGDGHSLEGPLDRFHPKDSSEYYVHVTGGRRPRRRLHEDLIQDFGHHAVTCGYTPITDGVHPRDLILCRREVSRESTWLVEAKVVRNGNPTAAVREAVGQLFEYSYLIYRKRGEPKPHLLALFTEGIGVYEEYLEDHGVASVWQDEGEWRGSETATSWGLARKN</sequence>
<dbReference type="Gene3D" id="3.30.920.90">
    <property type="match status" value="1"/>
</dbReference>
<name>A0A5J6GM78_STRKN</name>
<feature type="domain" description="Type IV methyl-directed restriction enzyme EcoKMcrB subunit DNA-binding" evidence="1">
    <location>
        <begin position="54"/>
        <end position="189"/>
    </location>
</feature>
<reference evidence="2 3" key="1">
    <citation type="submission" date="2017-09" db="EMBL/GenBank/DDBJ databases">
        <authorList>
            <person name="Lee N."/>
            <person name="Cho B.-K."/>
        </authorList>
    </citation>
    <scope>NUCLEOTIDE SEQUENCE [LARGE SCALE GENOMIC DNA]</scope>
    <source>
        <strain evidence="2 3">ATCC 12853</strain>
    </source>
</reference>
<dbReference type="KEGG" id="ska:CP970_27415"/>
<dbReference type="Pfam" id="PF12102">
    <property type="entry name" value="MrcB_N"/>
    <property type="match status" value="1"/>
</dbReference>
<evidence type="ECO:0000313" key="3">
    <source>
        <dbReference type="Proteomes" id="UP000325529"/>
    </source>
</evidence>
<evidence type="ECO:0000259" key="1">
    <source>
        <dbReference type="Pfam" id="PF12102"/>
    </source>
</evidence>
<dbReference type="EMBL" id="CP023699">
    <property type="protein sequence ID" value="QEU94136.1"/>
    <property type="molecule type" value="Genomic_DNA"/>
</dbReference>
<dbReference type="AlphaFoldDB" id="A0A5J6GM78"/>
<gene>
    <name evidence="2" type="ORF">CP970_27415</name>
</gene>
<accession>A0A5J6GM78</accession>
<keyword evidence="3" id="KW-1185">Reference proteome</keyword>
<proteinExistence type="predicted"/>
<dbReference type="InterPro" id="IPR021961">
    <property type="entry name" value="McrB_DNA-bd"/>
</dbReference>
<dbReference type="Proteomes" id="UP000325529">
    <property type="component" value="Chromosome"/>
</dbReference>